<dbReference type="Proteomes" id="UP000270094">
    <property type="component" value="Unassembled WGS sequence"/>
</dbReference>
<organism evidence="1 2">
    <name type="scientific">Strongylus vulgaris</name>
    <name type="common">Blood worm</name>
    <dbReference type="NCBI Taxonomy" id="40348"/>
    <lineage>
        <taxon>Eukaryota</taxon>
        <taxon>Metazoa</taxon>
        <taxon>Ecdysozoa</taxon>
        <taxon>Nematoda</taxon>
        <taxon>Chromadorea</taxon>
        <taxon>Rhabditida</taxon>
        <taxon>Rhabditina</taxon>
        <taxon>Rhabditomorpha</taxon>
        <taxon>Strongyloidea</taxon>
        <taxon>Strongylidae</taxon>
        <taxon>Strongylus</taxon>
    </lineage>
</organism>
<dbReference type="AlphaFoldDB" id="A0A3P7LQQ1"/>
<evidence type="ECO:0000313" key="1">
    <source>
        <dbReference type="EMBL" id="VDM84715.1"/>
    </source>
</evidence>
<reference evidence="1 2" key="1">
    <citation type="submission" date="2018-11" db="EMBL/GenBank/DDBJ databases">
        <authorList>
            <consortium name="Pathogen Informatics"/>
        </authorList>
    </citation>
    <scope>NUCLEOTIDE SEQUENCE [LARGE SCALE GENOMIC DNA]</scope>
</reference>
<accession>A0A3P7LQQ1</accession>
<gene>
    <name evidence="1" type="ORF">SVUK_LOCUS19713</name>
</gene>
<protein>
    <submittedName>
        <fullName evidence="1">Uncharacterized protein</fullName>
    </submittedName>
</protein>
<evidence type="ECO:0000313" key="2">
    <source>
        <dbReference type="Proteomes" id="UP000270094"/>
    </source>
</evidence>
<name>A0A3P7LQQ1_STRVU</name>
<keyword evidence="2" id="KW-1185">Reference proteome</keyword>
<dbReference type="EMBL" id="UYYB01132520">
    <property type="protein sequence ID" value="VDM84715.1"/>
    <property type="molecule type" value="Genomic_DNA"/>
</dbReference>
<sequence length="29" mass="3265">MHLPVAALPNWFPISSCATSTNCRLHLKR</sequence>
<proteinExistence type="predicted"/>